<dbReference type="EMBL" id="ML734588">
    <property type="protein sequence ID" value="KAB8247517.1"/>
    <property type="molecule type" value="Genomic_DNA"/>
</dbReference>
<keyword evidence="1" id="KW-0472">Membrane</keyword>
<accession>A0A5N6H062</accession>
<dbReference type="AlphaFoldDB" id="A0A5N6H062"/>
<name>A0A5N6H062_ASPFL</name>
<keyword evidence="1" id="KW-0812">Transmembrane</keyword>
<protein>
    <submittedName>
        <fullName evidence="2">Uncharacterized protein</fullName>
    </submittedName>
</protein>
<reference evidence="2" key="1">
    <citation type="submission" date="2019-04" db="EMBL/GenBank/DDBJ databases">
        <title>Friends and foes A comparative genomics study of 23 Aspergillus species from section Flavi.</title>
        <authorList>
            <consortium name="DOE Joint Genome Institute"/>
            <person name="Kjaerbolling I."/>
            <person name="Vesth T."/>
            <person name="Frisvad J.C."/>
            <person name="Nybo J.L."/>
            <person name="Theobald S."/>
            <person name="Kildgaard S."/>
            <person name="Isbrandt T."/>
            <person name="Kuo A."/>
            <person name="Sato A."/>
            <person name="Lyhne E.K."/>
            <person name="Kogle M.E."/>
            <person name="Wiebenga A."/>
            <person name="Kun R.S."/>
            <person name="Lubbers R.J."/>
            <person name="Makela M.R."/>
            <person name="Barry K."/>
            <person name="Chovatia M."/>
            <person name="Clum A."/>
            <person name="Daum C."/>
            <person name="Haridas S."/>
            <person name="He G."/>
            <person name="LaButti K."/>
            <person name="Lipzen A."/>
            <person name="Mondo S."/>
            <person name="Riley R."/>
            <person name="Salamov A."/>
            <person name="Simmons B.A."/>
            <person name="Magnuson J.K."/>
            <person name="Henrissat B."/>
            <person name="Mortensen U.H."/>
            <person name="Larsen T.O."/>
            <person name="Devries R.P."/>
            <person name="Grigoriev I.V."/>
            <person name="Machida M."/>
            <person name="Baker S.E."/>
            <person name="Andersen M.R."/>
        </authorList>
    </citation>
    <scope>NUCLEOTIDE SEQUENCE [LARGE SCALE GENOMIC DNA]</scope>
    <source>
        <strain evidence="2">CBS 121.62</strain>
    </source>
</reference>
<feature type="transmembrane region" description="Helical" evidence="1">
    <location>
        <begin position="71"/>
        <end position="90"/>
    </location>
</feature>
<dbReference type="Proteomes" id="UP000325434">
    <property type="component" value="Unassembled WGS sequence"/>
</dbReference>
<evidence type="ECO:0000256" key="1">
    <source>
        <dbReference type="SAM" id="Phobius"/>
    </source>
</evidence>
<gene>
    <name evidence="2" type="ORF">BDV35DRAFT_350749</name>
</gene>
<proteinExistence type="predicted"/>
<evidence type="ECO:0000313" key="2">
    <source>
        <dbReference type="EMBL" id="KAB8247517.1"/>
    </source>
</evidence>
<organism evidence="2">
    <name type="scientific">Aspergillus flavus</name>
    <dbReference type="NCBI Taxonomy" id="5059"/>
    <lineage>
        <taxon>Eukaryota</taxon>
        <taxon>Fungi</taxon>
        <taxon>Dikarya</taxon>
        <taxon>Ascomycota</taxon>
        <taxon>Pezizomycotina</taxon>
        <taxon>Eurotiomycetes</taxon>
        <taxon>Eurotiomycetidae</taxon>
        <taxon>Eurotiales</taxon>
        <taxon>Aspergillaceae</taxon>
        <taxon>Aspergillus</taxon>
        <taxon>Aspergillus subgen. Circumdati</taxon>
    </lineage>
</organism>
<keyword evidence="1" id="KW-1133">Transmembrane helix</keyword>
<sequence length="134" mass="15084">MSNPFAVASVQNRREIAHPRVLAKGKDDRRITEQTVLPQGLRISYIELVLVKRLNENGHSAAAISILWPRGGVGCLLTLLGLWYLGILVVRSSFLKYIKINLGKHIIRMALFCKLSVYHAEDICHADWALLLLL</sequence>